<dbReference type="Proteomes" id="UP000886523">
    <property type="component" value="Unassembled WGS sequence"/>
</dbReference>
<dbReference type="EMBL" id="MU128972">
    <property type="protein sequence ID" value="KAF9513449.1"/>
    <property type="molecule type" value="Genomic_DNA"/>
</dbReference>
<feature type="compositionally biased region" description="Basic and acidic residues" evidence="1">
    <location>
        <begin position="190"/>
        <end position="201"/>
    </location>
</feature>
<feature type="compositionally biased region" description="Polar residues" evidence="1">
    <location>
        <begin position="1"/>
        <end position="12"/>
    </location>
</feature>
<feature type="compositionally biased region" description="Basic and acidic residues" evidence="1">
    <location>
        <begin position="136"/>
        <end position="159"/>
    </location>
</feature>
<feature type="compositionally biased region" description="Low complexity" evidence="1">
    <location>
        <begin position="106"/>
        <end position="121"/>
    </location>
</feature>
<name>A0A9P6AX62_9AGAM</name>
<comment type="caution">
    <text evidence="2">The sequence shown here is derived from an EMBL/GenBank/DDBJ whole genome shotgun (WGS) entry which is preliminary data.</text>
</comment>
<evidence type="ECO:0000313" key="2">
    <source>
        <dbReference type="EMBL" id="KAF9513449.1"/>
    </source>
</evidence>
<dbReference type="AlphaFoldDB" id="A0A9P6AX62"/>
<feature type="region of interest" description="Disordered" evidence="1">
    <location>
        <begin position="1"/>
        <end position="301"/>
    </location>
</feature>
<evidence type="ECO:0000256" key="1">
    <source>
        <dbReference type="SAM" id="MobiDB-lite"/>
    </source>
</evidence>
<feature type="compositionally biased region" description="Low complexity" evidence="1">
    <location>
        <begin position="29"/>
        <end position="40"/>
    </location>
</feature>
<feature type="compositionally biased region" description="Basic residues" evidence="1">
    <location>
        <begin position="60"/>
        <end position="73"/>
    </location>
</feature>
<feature type="compositionally biased region" description="Pro residues" evidence="1">
    <location>
        <begin position="252"/>
        <end position="263"/>
    </location>
</feature>
<sequence>MSSATVSPSPLSRASHEEHLHASKRFGGDRSSSSNGSSSRVHLARTHDTAQEQPLALPHTRSRSGSKSKSRPRPRPDALSPIPKKGERPAFLAVYGATSEREGQGSSSYSSSYSSSTDTPAAPLPPPSPHLPYFDKYPKRSERLKPPHTINDDRDESNVSRRSRSSLKAQRPATAPVPRASSESRFVRSRLKEQEKLRGSQEEGAVYAWPPKTSASTRSRHPHASSSTKAHIVTPSSASSSTPSSPSSSPEALPPRPLPPLIPNSPYGHHGGNGKSSSSDAPGRGSFTGESPSPEDSLVVASGFDVSNMDALVEQMNSSNRESIDMSLFSSSEWTFTKPRRLEFTHHPLYHPPVPSLPP</sequence>
<protein>
    <submittedName>
        <fullName evidence="2">Uncharacterized protein</fullName>
    </submittedName>
</protein>
<accession>A0A9P6AX62</accession>
<proteinExistence type="predicted"/>
<keyword evidence="3" id="KW-1185">Reference proteome</keyword>
<reference evidence="2" key="1">
    <citation type="journal article" date="2020" name="Nat. Commun.">
        <title>Large-scale genome sequencing of mycorrhizal fungi provides insights into the early evolution of symbiotic traits.</title>
        <authorList>
            <person name="Miyauchi S."/>
            <person name="Kiss E."/>
            <person name="Kuo A."/>
            <person name="Drula E."/>
            <person name="Kohler A."/>
            <person name="Sanchez-Garcia M."/>
            <person name="Morin E."/>
            <person name="Andreopoulos B."/>
            <person name="Barry K.W."/>
            <person name="Bonito G."/>
            <person name="Buee M."/>
            <person name="Carver A."/>
            <person name="Chen C."/>
            <person name="Cichocki N."/>
            <person name="Clum A."/>
            <person name="Culley D."/>
            <person name="Crous P.W."/>
            <person name="Fauchery L."/>
            <person name="Girlanda M."/>
            <person name="Hayes R.D."/>
            <person name="Keri Z."/>
            <person name="LaButti K."/>
            <person name="Lipzen A."/>
            <person name="Lombard V."/>
            <person name="Magnuson J."/>
            <person name="Maillard F."/>
            <person name="Murat C."/>
            <person name="Nolan M."/>
            <person name="Ohm R.A."/>
            <person name="Pangilinan J."/>
            <person name="Pereira M.F."/>
            <person name="Perotto S."/>
            <person name="Peter M."/>
            <person name="Pfister S."/>
            <person name="Riley R."/>
            <person name="Sitrit Y."/>
            <person name="Stielow J.B."/>
            <person name="Szollosi G."/>
            <person name="Zifcakova L."/>
            <person name="Stursova M."/>
            <person name="Spatafora J.W."/>
            <person name="Tedersoo L."/>
            <person name="Vaario L.M."/>
            <person name="Yamada A."/>
            <person name="Yan M."/>
            <person name="Wang P."/>
            <person name="Xu J."/>
            <person name="Bruns T."/>
            <person name="Baldrian P."/>
            <person name="Vilgalys R."/>
            <person name="Dunand C."/>
            <person name="Henrissat B."/>
            <person name="Grigoriev I.V."/>
            <person name="Hibbett D."/>
            <person name="Nagy L.G."/>
            <person name="Martin F.M."/>
        </authorList>
    </citation>
    <scope>NUCLEOTIDE SEQUENCE</scope>
    <source>
        <strain evidence="2">UP504</strain>
    </source>
</reference>
<gene>
    <name evidence="2" type="ORF">BS47DRAFT_969243</name>
</gene>
<feature type="compositionally biased region" description="Low complexity" evidence="1">
    <location>
        <begin position="235"/>
        <end position="251"/>
    </location>
</feature>
<evidence type="ECO:0000313" key="3">
    <source>
        <dbReference type="Proteomes" id="UP000886523"/>
    </source>
</evidence>
<organism evidence="2 3">
    <name type="scientific">Hydnum rufescens UP504</name>
    <dbReference type="NCBI Taxonomy" id="1448309"/>
    <lineage>
        <taxon>Eukaryota</taxon>
        <taxon>Fungi</taxon>
        <taxon>Dikarya</taxon>
        <taxon>Basidiomycota</taxon>
        <taxon>Agaricomycotina</taxon>
        <taxon>Agaricomycetes</taxon>
        <taxon>Cantharellales</taxon>
        <taxon>Hydnaceae</taxon>
        <taxon>Hydnum</taxon>
    </lineage>
</organism>